<evidence type="ECO:0000313" key="2">
    <source>
        <dbReference type="EMBL" id="KAK0386902.1"/>
    </source>
</evidence>
<gene>
    <name evidence="2" type="ORF">NLU13_5215</name>
</gene>
<comment type="caution">
    <text evidence="2">The sequence shown here is derived from an EMBL/GenBank/DDBJ whole genome shotgun (WGS) entry which is preliminary data.</text>
</comment>
<dbReference type="EMBL" id="JAPDFR010000004">
    <property type="protein sequence ID" value="KAK0386902.1"/>
    <property type="molecule type" value="Genomic_DNA"/>
</dbReference>
<keyword evidence="3" id="KW-1185">Reference proteome</keyword>
<evidence type="ECO:0000313" key="3">
    <source>
        <dbReference type="Proteomes" id="UP001175261"/>
    </source>
</evidence>
<dbReference type="Proteomes" id="UP001175261">
    <property type="component" value="Unassembled WGS sequence"/>
</dbReference>
<dbReference type="AlphaFoldDB" id="A0AA39GGF9"/>
<feature type="signal peptide" evidence="1">
    <location>
        <begin position="1"/>
        <end position="17"/>
    </location>
</feature>
<accession>A0AA39GGF9</accession>
<keyword evidence="1" id="KW-0732">Signal</keyword>
<protein>
    <submittedName>
        <fullName evidence="2">Uncharacterized protein</fullName>
    </submittedName>
</protein>
<name>A0AA39GGF9_SARSR</name>
<feature type="chain" id="PRO_5041259460" evidence="1">
    <location>
        <begin position="18"/>
        <end position="221"/>
    </location>
</feature>
<organism evidence="2 3">
    <name type="scientific">Sarocladium strictum</name>
    <name type="common">Black bundle disease fungus</name>
    <name type="synonym">Acremonium strictum</name>
    <dbReference type="NCBI Taxonomy" id="5046"/>
    <lineage>
        <taxon>Eukaryota</taxon>
        <taxon>Fungi</taxon>
        <taxon>Dikarya</taxon>
        <taxon>Ascomycota</taxon>
        <taxon>Pezizomycotina</taxon>
        <taxon>Sordariomycetes</taxon>
        <taxon>Hypocreomycetidae</taxon>
        <taxon>Hypocreales</taxon>
        <taxon>Sarocladiaceae</taxon>
        <taxon>Sarocladium</taxon>
    </lineage>
</organism>
<evidence type="ECO:0000256" key="1">
    <source>
        <dbReference type="SAM" id="SignalP"/>
    </source>
</evidence>
<proteinExistence type="predicted"/>
<sequence>MQLKFLLTVAAAATASAGLVGRQAPTDGLTSRQATIDDLESRQATIGKLSNALKDIADSITDGIETIKDISPTTVATVIPKLVGNFNDIVKTIGSFGKELSKVKPADVPKAAESDLCDTYSDFFEVYNNLVDVVIGEKGLLARIPVSVITLPIAGILQVANSAINNFVYSFLQIVPRCRVRAQEELEEASDKFTSAIQKFSDNLYRPVGGDFDGLDRHASN</sequence>
<reference evidence="2" key="1">
    <citation type="submission" date="2022-10" db="EMBL/GenBank/DDBJ databases">
        <title>Determination and structural analysis of whole genome sequence of Sarocladium strictum F4-1.</title>
        <authorList>
            <person name="Hu L."/>
            <person name="Jiang Y."/>
        </authorList>
    </citation>
    <scope>NUCLEOTIDE SEQUENCE</scope>
    <source>
        <strain evidence="2">F4-1</strain>
    </source>
</reference>